<dbReference type="Gene3D" id="3.30.200.20">
    <property type="entry name" value="Phosphorylase Kinase, domain 1"/>
    <property type="match status" value="1"/>
</dbReference>
<gene>
    <name evidence="25" type="ORF">CJ030_MR7G008146</name>
</gene>
<evidence type="ECO:0000256" key="6">
    <source>
        <dbReference type="ARBA" id="ARBA00022527"/>
    </source>
</evidence>
<comment type="similarity">
    <text evidence="3">Belongs to the protein kinase superfamily. Ser/Thr protein kinase family.</text>
</comment>
<dbReference type="SUPFAM" id="SSF52058">
    <property type="entry name" value="L domain-like"/>
    <property type="match status" value="1"/>
</dbReference>
<organism evidence="25 26">
    <name type="scientific">Morella rubra</name>
    <name type="common">Chinese bayberry</name>
    <dbReference type="NCBI Taxonomy" id="262757"/>
    <lineage>
        <taxon>Eukaryota</taxon>
        <taxon>Viridiplantae</taxon>
        <taxon>Streptophyta</taxon>
        <taxon>Embryophyta</taxon>
        <taxon>Tracheophyta</taxon>
        <taxon>Spermatophyta</taxon>
        <taxon>Magnoliopsida</taxon>
        <taxon>eudicotyledons</taxon>
        <taxon>Gunneridae</taxon>
        <taxon>Pentapetalae</taxon>
        <taxon>rosids</taxon>
        <taxon>fabids</taxon>
        <taxon>Fagales</taxon>
        <taxon>Myricaceae</taxon>
        <taxon>Morella</taxon>
    </lineage>
</organism>
<feature type="domain" description="Protein kinase" evidence="24">
    <location>
        <begin position="324"/>
        <end position="611"/>
    </location>
</feature>
<dbReference type="EC" id="2.7.11.1" evidence="4"/>
<keyword evidence="18" id="KW-0325">Glycoprotein</keyword>
<dbReference type="Gene3D" id="3.80.10.10">
    <property type="entry name" value="Ribonuclease Inhibitor"/>
    <property type="match status" value="1"/>
</dbReference>
<dbReference type="SUPFAM" id="SSF56112">
    <property type="entry name" value="Protein kinase-like (PK-like)"/>
    <property type="match status" value="1"/>
</dbReference>
<feature type="chain" id="PRO_5025690743" description="non-specific serine/threonine protein kinase" evidence="23">
    <location>
        <begin position="30"/>
        <end position="647"/>
    </location>
</feature>
<comment type="subcellular location">
    <subcellularLocation>
        <location evidence="1">Cell membrane</location>
        <topology evidence="1">Single-pass membrane protein</topology>
    </subcellularLocation>
    <subcellularLocation>
        <location evidence="2">Membrane</location>
        <topology evidence="2">Single-pass type I membrane protein</topology>
    </subcellularLocation>
</comment>
<keyword evidence="10 23" id="KW-0732">Signal</keyword>
<dbReference type="InterPro" id="IPR013210">
    <property type="entry name" value="LRR_N_plant-typ"/>
</dbReference>
<evidence type="ECO:0000256" key="22">
    <source>
        <dbReference type="SAM" id="Phobius"/>
    </source>
</evidence>
<dbReference type="GO" id="GO:0005886">
    <property type="term" value="C:plasma membrane"/>
    <property type="evidence" value="ECO:0007669"/>
    <property type="project" value="UniProtKB-SubCell"/>
</dbReference>
<dbReference type="Proteomes" id="UP000516437">
    <property type="component" value="Chromosome 7"/>
</dbReference>
<keyword evidence="5" id="KW-1003">Cell membrane</keyword>
<protein>
    <recommendedName>
        <fullName evidence="4">non-specific serine/threonine protein kinase</fullName>
        <ecNumber evidence="4">2.7.11.1</ecNumber>
    </recommendedName>
</protein>
<dbReference type="InterPro" id="IPR001611">
    <property type="entry name" value="Leu-rich_rpt"/>
</dbReference>
<keyword evidence="17 25" id="KW-0675">Receptor</keyword>
<dbReference type="InterPro" id="IPR032675">
    <property type="entry name" value="LRR_dom_sf"/>
</dbReference>
<dbReference type="InterPro" id="IPR008271">
    <property type="entry name" value="Ser/Thr_kinase_AS"/>
</dbReference>
<evidence type="ECO:0000256" key="9">
    <source>
        <dbReference type="ARBA" id="ARBA00022692"/>
    </source>
</evidence>
<dbReference type="GO" id="GO:0005524">
    <property type="term" value="F:ATP binding"/>
    <property type="evidence" value="ECO:0007669"/>
    <property type="project" value="UniProtKB-UniRule"/>
</dbReference>
<sequence>MERLGFLIPVCALLLWSILVLGFLSKVSANAEGDALNALKTSLADPNNVLQSWDPTLVNPCTWFHVTCDSDNSVTRVDLGNANLSGQLVSQLGLLSNLQYFLKDKIEYKKELYSNQISGKIPEELGNLTDLVSLDLYLNNLTGTIPSTLSKLQKLRFLVIYLAHLPENRYPNEQKHHKWVRWRLNNNSLSGEIPRSLTTVMSLQVLDLSNNRLTGDIPVNGSFSLFTPISFNNNLLKPLPVSPPPPILQPPPSPSGSTTGAIAGGVAAGAALLFAAPALALAYWRRRKPQDHFFDVPAEEDPEVHLGQLKRFSLRELQVATDSFSHKNILGRGGFGKVYKGRLADGSLVAVKRLKEERTQGGELQFQTEVEMISMAVHRNLLRLRGFCMTPTERVLVYPYMANGSVASCLRERAESQPPLDWPKRKRIALGSARGLAYLHDHCDPKIIHRDVKAANILLDEEFEAVVGDFGLAKLMDYKDTHVTTAVRGTIGHIAPEYLSTGKSSEKTDVFGYGVMLLELITGQRAFDLARLANDDDVMLLDWVKGLLKDKRLETLVDPDLQSNYVENEVEQLIQVALLCTQGSPMERPKMSDVVRMLEGDGLAERWEEWQKEEMFRQDFNIIRSNPPWIINDSASHIPNDELSGPR</sequence>
<dbReference type="PROSITE" id="PS50011">
    <property type="entry name" value="PROTEIN_KINASE_DOM"/>
    <property type="match status" value="1"/>
</dbReference>
<evidence type="ECO:0000256" key="17">
    <source>
        <dbReference type="ARBA" id="ARBA00023170"/>
    </source>
</evidence>
<evidence type="ECO:0000256" key="12">
    <source>
        <dbReference type="ARBA" id="ARBA00022741"/>
    </source>
</evidence>
<evidence type="ECO:0000259" key="24">
    <source>
        <dbReference type="PROSITE" id="PS50011"/>
    </source>
</evidence>
<evidence type="ECO:0000256" key="15">
    <source>
        <dbReference type="ARBA" id="ARBA00022989"/>
    </source>
</evidence>
<dbReference type="PANTHER" id="PTHR47988">
    <property type="entry name" value="SOMATIC EMBRYOGENESIS RECEPTOR KINASE 1"/>
    <property type="match status" value="1"/>
</dbReference>
<dbReference type="PROSITE" id="PS51450">
    <property type="entry name" value="LRR"/>
    <property type="match status" value="1"/>
</dbReference>
<evidence type="ECO:0000256" key="11">
    <source>
        <dbReference type="ARBA" id="ARBA00022737"/>
    </source>
</evidence>
<dbReference type="GO" id="GO:0004674">
    <property type="term" value="F:protein serine/threonine kinase activity"/>
    <property type="evidence" value="ECO:0007669"/>
    <property type="project" value="UniProtKB-KW"/>
</dbReference>
<reference evidence="25 26" key="1">
    <citation type="journal article" date="2019" name="Plant Biotechnol. J.">
        <title>The red bayberry genome and genetic basis of sex determination.</title>
        <authorList>
            <person name="Jia H.M."/>
            <person name="Jia H.J."/>
            <person name="Cai Q.L."/>
            <person name="Wang Y."/>
            <person name="Zhao H.B."/>
            <person name="Yang W.F."/>
            <person name="Wang G.Y."/>
            <person name="Li Y.H."/>
            <person name="Zhan D.L."/>
            <person name="Shen Y.T."/>
            <person name="Niu Q.F."/>
            <person name="Chang L."/>
            <person name="Qiu J."/>
            <person name="Zhao L."/>
            <person name="Xie H.B."/>
            <person name="Fu W.Y."/>
            <person name="Jin J."/>
            <person name="Li X.W."/>
            <person name="Jiao Y."/>
            <person name="Zhou C.C."/>
            <person name="Tu T."/>
            <person name="Chai C.Y."/>
            <person name="Gao J.L."/>
            <person name="Fan L.J."/>
            <person name="van de Weg E."/>
            <person name="Wang J.Y."/>
            <person name="Gao Z.S."/>
        </authorList>
    </citation>
    <scope>NUCLEOTIDE SEQUENCE [LARGE SCALE GENOMIC DNA]</scope>
    <source>
        <tissue evidence="25">Leaves</tissue>
    </source>
</reference>
<dbReference type="SMART" id="SM00220">
    <property type="entry name" value="S_TKc"/>
    <property type="match status" value="1"/>
</dbReference>
<dbReference type="InterPro" id="IPR000719">
    <property type="entry name" value="Prot_kinase_dom"/>
</dbReference>
<dbReference type="InterPro" id="IPR017441">
    <property type="entry name" value="Protein_kinase_ATP_BS"/>
</dbReference>
<keyword evidence="7" id="KW-0433">Leucine-rich repeat</keyword>
<keyword evidence="6" id="KW-0723">Serine/threonine-protein kinase</keyword>
<dbReference type="AlphaFoldDB" id="A0A6A1V4U0"/>
<evidence type="ECO:0000256" key="3">
    <source>
        <dbReference type="ARBA" id="ARBA00008684"/>
    </source>
</evidence>
<evidence type="ECO:0000256" key="16">
    <source>
        <dbReference type="ARBA" id="ARBA00023136"/>
    </source>
</evidence>
<evidence type="ECO:0000256" key="14">
    <source>
        <dbReference type="ARBA" id="ARBA00022840"/>
    </source>
</evidence>
<dbReference type="FunFam" id="3.30.200.20:FF:000015">
    <property type="entry name" value="Somatic embryogenesis receptor kinase 1"/>
    <property type="match status" value="1"/>
</dbReference>
<evidence type="ECO:0000256" key="10">
    <source>
        <dbReference type="ARBA" id="ARBA00022729"/>
    </source>
</evidence>
<name>A0A6A1V4U0_9ROSI</name>
<feature type="binding site" evidence="21">
    <location>
        <position position="352"/>
    </location>
    <ligand>
        <name>ATP</name>
        <dbReference type="ChEBI" id="CHEBI:30616"/>
    </ligand>
</feature>
<dbReference type="Gene3D" id="1.10.510.10">
    <property type="entry name" value="Transferase(Phosphotransferase) domain 1"/>
    <property type="match status" value="1"/>
</dbReference>
<keyword evidence="13 25" id="KW-0418">Kinase</keyword>
<comment type="catalytic activity">
    <reaction evidence="19">
        <text>L-threonyl-[protein] + ATP = O-phospho-L-threonyl-[protein] + ADP + H(+)</text>
        <dbReference type="Rhea" id="RHEA:46608"/>
        <dbReference type="Rhea" id="RHEA-COMP:11060"/>
        <dbReference type="Rhea" id="RHEA-COMP:11605"/>
        <dbReference type="ChEBI" id="CHEBI:15378"/>
        <dbReference type="ChEBI" id="CHEBI:30013"/>
        <dbReference type="ChEBI" id="CHEBI:30616"/>
        <dbReference type="ChEBI" id="CHEBI:61977"/>
        <dbReference type="ChEBI" id="CHEBI:456216"/>
        <dbReference type="EC" id="2.7.11.1"/>
    </reaction>
</comment>
<dbReference type="PROSITE" id="PS00107">
    <property type="entry name" value="PROTEIN_KINASE_ATP"/>
    <property type="match status" value="1"/>
</dbReference>
<evidence type="ECO:0000256" key="18">
    <source>
        <dbReference type="ARBA" id="ARBA00023180"/>
    </source>
</evidence>
<dbReference type="OrthoDB" id="4062651at2759"/>
<dbReference type="PROSITE" id="PS00108">
    <property type="entry name" value="PROTEIN_KINASE_ST"/>
    <property type="match status" value="1"/>
</dbReference>
<comment type="caution">
    <text evidence="25">The sequence shown here is derived from an EMBL/GenBank/DDBJ whole genome shotgun (WGS) entry which is preliminary data.</text>
</comment>
<feature type="signal peptide" evidence="23">
    <location>
        <begin position="1"/>
        <end position="29"/>
    </location>
</feature>
<evidence type="ECO:0000256" key="20">
    <source>
        <dbReference type="ARBA" id="ARBA00048679"/>
    </source>
</evidence>
<dbReference type="Pfam" id="PF07714">
    <property type="entry name" value="PK_Tyr_Ser-Thr"/>
    <property type="match status" value="1"/>
</dbReference>
<evidence type="ECO:0000256" key="7">
    <source>
        <dbReference type="ARBA" id="ARBA00022614"/>
    </source>
</evidence>
<keyword evidence="14 21" id="KW-0067">ATP-binding</keyword>
<feature type="transmembrane region" description="Helical" evidence="22">
    <location>
        <begin position="261"/>
        <end position="284"/>
    </location>
</feature>
<keyword evidence="8" id="KW-0808">Transferase</keyword>
<evidence type="ECO:0000256" key="21">
    <source>
        <dbReference type="PROSITE-ProRule" id="PRU10141"/>
    </source>
</evidence>
<dbReference type="FunFam" id="3.80.10.10:FF:000024">
    <property type="entry name" value="Somatic embryogenesis receptor kinase 1"/>
    <property type="match status" value="1"/>
</dbReference>
<accession>A0A6A1V4U0</accession>
<proteinExistence type="inferred from homology"/>
<dbReference type="CDD" id="cd14664">
    <property type="entry name" value="STK_BAK1_like"/>
    <property type="match status" value="1"/>
</dbReference>
<evidence type="ECO:0000313" key="26">
    <source>
        <dbReference type="Proteomes" id="UP000516437"/>
    </source>
</evidence>
<evidence type="ECO:0000256" key="13">
    <source>
        <dbReference type="ARBA" id="ARBA00022777"/>
    </source>
</evidence>
<dbReference type="EMBL" id="RXIC02000025">
    <property type="protein sequence ID" value="KAB1206938.1"/>
    <property type="molecule type" value="Genomic_DNA"/>
</dbReference>
<evidence type="ECO:0000256" key="23">
    <source>
        <dbReference type="SAM" id="SignalP"/>
    </source>
</evidence>
<keyword evidence="16 22" id="KW-0472">Membrane</keyword>
<evidence type="ECO:0000256" key="4">
    <source>
        <dbReference type="ARBA" id="ARBA00012513"/>
    </source>
</evidence>
<evidence type="ECO:0000313" key="25">
    <source>
        <dbReference type="EMBL" id="KAB1206938.1"/>
    </source>
</evidence>
<keyword evidence="26" id="KW-1185">Reference proteome</keyword>
<evidence type="ECO:0000256" key="8">
    <source>
        <dbReference type="ARBA" id="ARBA00022679"/>
    </source>
</evidence>
<evidence type="ECO:0000256" key="19">
    <source>
        <dbReference type="ARBA" id="ARBA00047899"/>
    </source>
</evidence>
<dbReference type="InterPro" id="IPR011009">
    <property type="entry name" value="Kinase-like_dom_sf"/>
</dbReference>
<evidence type="ECO:0000256" key="5">
    <source>
        <dbReference type="ARBA" id="ARBA00022475"/>
    </source>
</evidence>
<evidence type="ECO:0000256" key="2">
    <source>
        <dbReference type="ARBA" id="ARBA00004479"/>
    </source>
</evidence>
<keyword evidence="15 22" id="KW-1133">Transmembrane helix</keyword>
<dbReference type="FunFam" id="1.10.510.10:FF:000016">
    <property type="entry name" value="Somatic embryogenesis receptor-like kinase 1"/>
    <property type="match status" value="1"/>
</dbReference>
<keyword evidence="9 22" id="KW-0812">Transmembrane</keyword>
<comment type="catalytic activity">
    <reaction evidence="20">
        <text>L-seryl-[protein] + ATP = O-phospho-L-seryl-[protein] + ADP + H(+)</text>
        <dbReference type="Rhea" id="RHEA:17989"/>
        <dbReference type="Rhea" id="RHEA-COMP:9863"/>
        <dbReference type="Rhea" id="RHEA-COMP:11604"/>
        <dbReference type="ChEBI" id="CHEBI:15378"/>
        <dbReference type="ChEBI" id="CHEBI:29999"/>
        <dbReference type="ChEBI" id="CHEBI:30616"/>
        <dbReference type="ChEBI" id="CHEBI:83421"/>
        <dbReference type="ChEBI" id="CHEBI:456216"/>
        <dbReference type="EC" id="2.7.11.1"/>
    </reaction>
</comment>
<dbReference type="Pfam" id="PF08263">
    <property type="entry name" value="LRRNT_2"/>
    <property type="match status" value="1"/>
</dbReference>
<keyword evidence="12 21" id="KW-0547">Nucleotide-binding</keyword>
<keyword evidence="11" id="KW-0677">Repeat</keyword>
<dbReference type="InterPro" id="IPR001245">
    <property type="entry name" value="Ser-Thr/Tyr_kinase_cat_dom"/>
</dbReference>
<dbReference type="Pfam" id="PF00560">
    <property type="entry name" value="LRR_1"/>
    <property type="match status" value="2"/>
</dbReference>
<evidence type="ECO:0000256" key="1">
    <source>
        <dbReference type="ARBA" id="ARBA00004162"/>
    </source>
</evidence>